<dbReference type="Proteomes" id="UP000753908">
    <property type="component" value="Unassembled WGS sequence"/>
</dbReference>
<evidence type="ECO:0000313" key="2">
    <source>
        <dbReference type="Proteomes" id="UP000753908"/>
    </source>
</evidence>
<dbReference type="EMBL" id="JAHHIF010000007">
    <property type="protein sequence ID" value="MBW4544114.1"/>
    <property type="molecule type" value="Genomic_DNA"/>
</dbReference>
<gene>
    <name evidence="1" type="ORF">KME25_06685</name>
</gene>
<protein>
    <submittedName>
        <fullName evidence="1">Uncharacterized protein</fullName>
    </submittedName>
</protein>
<evidence type="ECO:0000313" key="1">
    <source>
        <dbReference type="EMBL" id="MBW4544114.1"/>
    </source>
</evidence>
<dbReference type="AlphaFoldDB" id="A0A951PJ66"/>
<accession>A0A951PJ66</accession>
<reference evidence="1" key="2">
    <citation type="journal article" date="2022" name="Microbiol. Resour. Announc.">
        <title>Metagenome Sequencing to Explore Phylogenomics of Terrestrial Cyanobacteria.</title>
        <authorList>
            <person name="Ward R.D."/>
            <person name="Stajich J.E."/>
            <person name="Johansen J.R."/>
            <person name="Huntemann M."/>
            <person name="Clum A."/>
            <person name="Foster B."/>
            <person name="Foster B."/>
            <person name="Roux S."/>
            <person name="Palaniappan K."/>
            <person name="Varghese N."/>
            <person name="Mukherjee S."/>
            <person name="Reddy T.B.K."/>
            <person name="Daum C."/>
            <person name="Copeland A."/>
            <person name="Chen I.A."/>
            <person name="Ivanova N.N."/>
            <person name="Kyrpides N.C."/>
            <person name="Shapiro N."/>
            <person name="Eloe-Fadrosh E.A."/>
            <person name="Pietrasiak N."/>
        </authorList>
    </citation>
    <scope>NUCLEOTIDE SEQUENCE</scope>
    <source>
        <strain evidence="1">CPER-KK1</strain>
    </source>
</reference>
<organism evidence="1 2">
    <name type="scientific">Symplocastrum torsivum CPER-KK1</name>
    <dbReference type="NCBI Taxonomy" id="450513"/>
    <lineage>
        <taxon>Bacteria</taxon>
        <taxon>Bacillati</taxon>
        <taxon>Cyanobacteriota</taxon>
        <taxon>Cyanophyceae</taxon>
        <taxon>Oscillatoriophycideae</taxon>
        <taxon>Oscillatoriales</taxon>
        <taxon>Microcoleaceae</taxon>
        <taxon>Symplocastrum</taxon>
    </lineage>
</organism>
<name>A0A951PJ66_9CYAN</name>
<comment type="caution">
    <text evidence="1">The sequence shown here is derived from an EMBL/GenBank/DDBJ whole genome shotgun (WGS) entry which is preliminary data.</text>
</comment>
<proteinExistence type="predicted"/>
<sequence>MGTGLGFQYCHLFAPLQALMASRKPGGDAFTPAPGGRVLHPHGHSVIVVLMACASFTNPVIPKYSYLFRRNESHSYASHYTTPGIVVLNFPVVGHVVCNF</sequence>
<reference evidence="1" key="1">
    <citation type="submission" date="2021-05" db="EMBL/GenBank/DDBJ databases">
        <authorList>
            <person name="Pietrasiak N."/>
            <person name="Ward R."/>
            <person name="Stajich J.E."/>
            <person name="Kurbessoian T."/>
        </authorList>
    </citation>
    <scope>NUCLEOTIDE SEQUENCE</scope>
    <source>
        <strain evidence="1">CPER-KK1</strain>
    </source>
</reference>